<evidence type="ECO:0000313" key="9">
    <source>
        <dbReference type="EMBL" id="SUM81726.1"/>
    </source>
</evidence>
<feature type="transmembrane region" description="Helical" evidence="8">
    <location>
        <begin position="39"/>
        <end position="58"/>
    </location>
</feature>
<evidence type="ECO:0000256" key="4">
    <source>
        <dbReference type="ARBA" id="ARBA00022475"/>
    </source>
</evidence>
<comment type="similarity">
    <text evidence="2 8">Belongs to the lactate permease family.</text>
</comment>
<feature type="transmembrane region" description="Helical" evidence="8">
    <location>
        <begin position="510"/>
        <end position="533"/>
    </location>
</feature>
<evidence type="ECO:0000256" key="3">
    <source>
        <dbReference type="ARBA" id="ARBA00022448"/>
    </source>
</evidence>
<keyword evidence="4 8" id="KW-1003">Cell membrane</keyword>
<dbReference type="PANTHER" id="PTHR30003">
    <property type="entry name" value="L-LACTATE PERMEASE"/>
    <property type="match status" value="1"/>
</dbReference>
<feature type="transmembrane region" description="Helical" evidence="8">
    <location>
        <begin position="426"/>
        <end position="448"/>
    </location>
</feature>
<dbReference type="GO" id="GO:0015129">
    <property type="term" value="F:lactate transmembrane transporter activity"/>
    <property type="evidence" value="ECO:0007669"/>
    <property type="project" value="UniProtKB-UniRule"/>
</dbReference>
<dbReference type="InterPro" id="IPR003804">
    <property type="entry name" value="Lactate_perm"/>
</dbReference>
<feature type="transmembrane region" description="Helical" evidence="8">
    <location>
        <begin position="253"/>
        <end position="270"/>
    </location>
</feature>
<feature type="transmembrane region" description="Helical" evidence="8">
    <location>
        <begin position="156"/>
        <end position="177"/>
    </location>
</feature>
<dbReference type="EMBL" id="UHED01000001">
    <property type="protein sequence ID" value="SUM81726.1"/>
    <property type="molecule type" value="Genomic_DNA"/>
</dbReference>
<feature type="transmembrane region" description="Helical" evidence="8">
    <location>
        <begin position="227"/>
        <end position="247"/>
    </location>
</feature>
<feature type="transmembrane region" description="Helical" evidence="8">
    <location>
        <begin position="392"/>
        <end position="414"/>
    </location>
</feature>
<feature type="transmembrane region" description="Helical" evidence="8">
    <location>
        <begin position="12"/>
        <end position="33"/>
    </location>
</feature>
<feature type="transmembrane region" description="Helical" evidence="8">
    <location>
        <begin position="70"/>
        <end position="89"/>
    </location>
</feature>
<dbReference type="PANTHER" id="PTHR30003:SF5">
    <property type="entry name" value="L-LACTATE PERMEASE"/>
    <property type="match status" value="1"/>
</dbReference>
<sequence length="534" mass="56437">MLVESFNPFNNLLLSSIVAAIPIILFLLCLTVFKMKGVYAAITTLIVTIIVAMAFFKLPGSIAGGATLEGFYQGIIPIGFIVIMAVWLYKIATKSGQFAIVQDSIASVSRDQRVQLLLIGFVFNGFLEGAAGFGVPIAICAVLLTQLGFKPLQAAMYCLVGNAAAGAYGAVGIPIAIVDTLNLPGGVTTSQVALIGNLTLGFISFVVPFLLMYIMDGFKGVKETFPATLVVAVTFTVLQVLIAAFAGPELADIITGLVAMIALALFSRKWQPKNIFRINKDEKADAVPKHSIGHITYAWSPFIILTIVVMIWSLPAFKGLFEKGGALSALVVNFNVPGTMNAVTNKPNELTFNFFAQTGTAILITAIITIIIAKNMSFKTAGHLLGLTVKELWISVLTICFILAVSKITTYGGLSNAMGQGISKTGAAFPLLSPLLGWIGVFMTGSVVNNNSLFAPIQASVAEQIGTKGSLLVAANVAGGVTAKIVSPQSIAIATAAVNKVGKESELMKMAMRFSIGLLILVCIWTFICSLFIS</sequence>
<feature type="transmembrane region" description="Helical" evidence="8">
    <location>
        <begin position="291"/>
        <end position="314"/>
    </location>
</feature>
<dbReference type="Proteomes" id="UP000254707">
    <property type="component" value="Unassembled WGS sequence"/>
</dbReference>
<feature type="transmembrane region" description="Helical" evidence="8">
    <location>
        <begin position="192"/>
        <end position="215"/>
    </location>
</feature>
<comment type="function">
    <text evidence="8">Uptake of L-lactate across the membrane. Can also transport D-lactate and glycolate.</text>
</comment>
<accession>A0A380HJL1</accession>
<dbReference type="GO" id="GO:0015295">
    <property type="term" value="F:solute:proton symporter activity"/>
    <property type="evidence" value="ECO:0007669"/>
    <property type="project" value="TreeGrafter"/>
</dbReference>
<gene>
    <name evidence="9" type="primary">lldP_1</name>
    <name evidence="9" type="ORF">NCTC7688_00219</name>
</gene>
<proteinExistence type="inferred from homology"/>
<evidence type="ECO:0000313" key="10">
    <source>
        <dbReference type="Proteomes" id="UP000254707"/>
    </source>
</evidence>
<dbReference type="GO" id="GO:0005886">
    <property type="term" value="C:plasma membrane"/>
    <property type="evidence" value="ECO:0007669"/>
    <property type="project" value="UniProtKB-SubCell"/>
</dbReference>
<protein>
    <recommendedName>
        <fullName evidence="8">L-lactate permease</fullName>
    </recommendedName>
</protein>
<dbReference type="RefSeq" id="WP_115340417.1">
    <property type="nucleotide sequence ID" value="NZ_UHED01000001.1"/>
</dbReference>
<dbReference type="AlphaFoldDB" id="A0A380HJL1"/>
<comment type="subcellular location">
    <subcellularLocation>
        <location evidence="1 8">Cell membrane</location>
        <topology evidence="1 8">Multi-pass membrane protein</topology>
    </subcellularLocation>
</comment>
<name>A0A380HJL1_STASA</name>
<feature type="transmembrane region" description="Helical" evidence="8">
    <location>
        <begin position="354"/>
        <end position="372"/>
    </location>
</feature>
<reference evidence="9 10" key="1">
    <citation type="submission" date="2018-06" db="EMBL/GenBank/DDBJ databases">
        <authorList>
            <consortium name="Pathogen Informatics"/>
            <person name="Doyle S."/>
        </authorList>
    </citation>
    <scope>NUCLEOTIDE SEQUENCE [LARGE SCALE GENOMIC DNA]</scope>
    <source>
        <strain evidence="9 10">NCTC7688</strain>
    </source>
</reference>
<keyword evidence="5 8" id="KW-0812">Transmembrane</keyword>
<evidence type="ECO:0000256" key="7">
    <source>
        <dbReference type="ARBA" id="ARBA00023136"/>
    </source>
</evidence>
<evidence type="ECO:0000256" key="8">
    <source>
        <dbReference type="RuleBase" id="RU365092"/>
    </source>
</evidence>
<evidence type="ECO:0000256" key="2">
    <source>
        <dbReference type="ARBA" id="ARBA00010100"/>
    </source>
</evidence>
<evidence type="ECO:0000256" key="1">
    <source>
        <dbReference type="ARBA" id="ARBA00004651"/>
    </source>
</evidence>
<evidence type="ECO:0000256" key="6">
    <source>
        <dbReference type="ARBA" id="ARBA00022989"/>
    </source>
</evidence>
<organism evidence="9 10">
    <name type="scientific">Staphylococcus saprophyticus</name>
    <dbReference type="NCBI Taxonomy" id="29385"/>
    <lineage>
        <taxon>Bacteria</taxon>
        <taxon>Bacillati</taxon>
        <taxon>Bacillota</taxon>
        <taxon>Bacilli</taxon>
        <taxon>Bacillales</taxon>
        <taxon>Staphylococcaceae</taxon>
        <taxon>Staphylococcus</taxon>
    </lineage>
</organism>
<keyword evidence="7 8" id="KW-0472">Membrane</keyword>
<keyword evidence="6 8" id="KW-1133">Transmembrane helix</keyword>
<dbReference type="NCBIfam" id="TIGR00795">
    <property type="entry name" value="lctP"/>
    <property type="match status" value="1"/>
</dbReference>
<keyword evidence="3 8" id="KW-0813">Transport</keyword>
<evidence type="ECO:0000256" key="5">
    <source>
        <dbReference type="ARBA" id="ARBA00022692"/>
    </source>
</evidence>
<dbReference type="Pfam" id="PF02652">
    <property type="entry name" value="Lactate_perm"/>
    <property type="match status" value="1"/>
</dbReference>